<protein>
    <submittedName>
        <fullName evidence="1">Uncharacterized protein</fullName>
    </submittedName>
</protein>
<evidence type="ECO:0000313" key="2">
    <source>
        <dbReference type="Proteomes" id="UP001234989"/>
    </source>
</evidence>
<accession>A0AAF0R8B5</accession>
<organism evidence="1 2">
    <name type="scientific">Solanum verrucosum</name>
    <dbReference type="NCBI Taxonomy" id="315347"/>
    <lineage>
        <taxon>Eukaryota</taxon>
        <taxon>Viridiplantae</taxon>
        <taxon>Streptophyta</taxon>
        <taxon>Embryophyta</taxon>
        <taxon>Tracheophyta</taxon>
        <taxon>Spermatophyta</taxon>
        <taxon>Magnoliopsida</taxon>
        <taxon>eudicotyledons</taxon>
        <taxon>Gunneridae</taxon>
        <taxon>Pentapetalae</taxon>
        <taxon>asterids</taxon>
        <taxon>lamiids</taxon>
        <taxon>Solanales</taxon>
        <taxon>Solanaceae</taxon>
        <taxon>Solanoideae</taxon>
        <taxon>Solaneae</taxon>
        <taxon>Solanum</taxon>
    </lineage>
</organism>
<dbReference type="Proteomes" id="UP001234989">
    <property type="component" value="Chromosome 6"/>
</dbReference>
<sequence length="104" mass="11228">MERLQGVDTIKLIQNECLSAFAITSSIGLFMMETISSSSFLSSFLTSSPQLFSLEIELTRSLGGMKSSIGLLDVPRECASLCLSDDSPNTLRALVLLLHPDCSP</sequence>
<dbReference type="AlphaFoldDB" id="A0AAF0R8B5"/>
<evidence type="ECO:0000313" key="1">
    <source>
        <dbReference type="EMBL" id="WMV35838.1"/>
    </source>
</evidence>
<reference evidence="1" key="1">
    <citation type="submission" date="2023-08" db="EMBL/GenBank/DDBJ databases">
        <title>A de novo genome assembly of Solanum verrucosum Schlechtendal, a Mexican diploid species geographically isolated from the other diploid A-genome species in potato relatives.</title>
        <authorList>
            <person name="Hosaka K."/>
        </authorList>
    </citation>
    <scope>NUCLEOTIDE SEQUENCE</scope>
    <source>
        <tissue evidence="1">Young leaves</tissue>
    </source>
</reference>
<proteinExistence type="predicted"/>
<dbReference type="EMBL" id="CP133617">
    <property type="protein sequence ID" value="WMV35838.1"/>
    <property type="molecule type" value="Genomic_DNA"/>
</dbReference>
<keyword evidence="2" id="KW-1185">Reference proteome</keyword>
<gene>
    <name evidence="1" type="ORF">MTR67_029223</name>
</gene>
<name>A0AAF0R8B5_SOLVR</name>